<dbReference type="RefSeq" id="WP_249993104.1">
    <property type="nucleotide sequence ID" value="NZ_CP116221.1"/>
</dbReference>
<dbReference type="Proteomes" id="UP001202717">
    <property type="component" value="Chromosome"/>
</dbReference>
<dbReference type="Pfam" id="PF19580">
    <property type="entry name" value="Exo_endo_phos_3"/>
    <property type="match status" value="1"/>
</dbReference>
<dbReference type="PANTHER" id="PTHR42834:SF1">
    <property type="entry name" value="ENDONUCLEASE_EXONUCLEASE_PHOSPHATASE FAMILY PROTEIN (AFU_ORTHOLOGUE AFUA_3G09210)"/>
    <property type="match status" value="1"/>
</dbReference>
<feature type="domain" description="Endonuclease/exonuclease/phosphatase" evidence="1">
    <location>
        <begin position="12"/>
        <end position="318"/>
    </location>
</feature>
<proteinExistence type="predicted"/>
<evidence type="ECO:0000313" key="3">
    <source>
        <dbReference type="Proteomes" id="UP001202717"/>
    </source>
</evidence>
<evidence type="ECO:0000259" key="1">
    <source>
        <dbReference type="Pfam" id="PF19580"/>
    </source>
</evidence>
<accession>A0ABY7RX67</accession>
<dbReference type="SUPFAM" id="SSF56219">
    <property type="entry name" value="DNase I-like"/>
    <property type="match status" value="1"/>
</dbReference>
<protein>
    <submittedName>
        <fullName evidence="2">Endonuclease</fullName>
    </submittedName>
</protein>
<keyword evidence="2" id="KW-0255">Endonuclease</keyword>
<keyword evidence="2" id="KW-0540">Nuclease</keyword>
<organism evidence="2 3">
    <name type="scientific">Psychroserpens ponticola</name>
    <dbReference type="NCBI Taxonomy" id="2932268"/>
    <lineage>
        <taxon>Bacteria</taxon>
        <taxon>Pseudomonadati</taxon>
        <taxon>Bacteroidota</taxon>
        <taxon>Flavobacteriia</taxon>
        <taxon>Flavobacteriales</taxon>
        <taxon>Flavobacteriaceae</taxon>
        <taxon>Psychroserpens</taxon>
    </lineage>
</organism>
<dbReference type="GO" id="GO:0004519">
    <property type="term" value="F:endonuclease activity"/>
    <property type="evidence" value="ECO:0007669"/>
    <property type="project" value="UniProtKB-KW"/>
</dbReference>
<reference evidence="2 3" key="1">
    <citation type="submission" date="2023-01" db="EMBL/GenBank/DDBJ databases">
        <title>Psychroserpens ponticola sp. nov., isolated from seawater.</title>
        <authorList>
            <person name="Kristyanto S."/>
            <person name="Jung J."/>
            <person name="Kim J.M."/>
            <person name="Jeon C.O."/>
        </authorList>
    </citation>
    <scope>NUCLEOTIDE SEQUENCE [LARGE SCALE GENOMIC DNA]</scope>
    <source>
        <strain evidence="2 3">MSW6</strain>
    </source>
</reference>
<keyword evidence="2" id="KW-0378">Hydrolase</keyword>
<dbReference type="EMBL" id="CP116221">
    <property type="protein sequence ID" value="WCO01534.1"/>
    <property type="molecule type" value="Genomic_DNA"/>
</dbReference>
<dbReference type="InterPro" id="IPR005135">
    <property type="entry name" value="Endo/exonuclease/phosphatase"/>
</dbReference>
<name>A0ABY7RX67_9FLAO</name>
<sequence length="320" mass="37215">MEKENKTEHQYTVAFYNVENLFDFEDNGLTHDNDFLPNSAKRWTKKRYKRKLHKLADVISKIGFNDIQKPPTLIGIAEAENKKVLKDLIDVDDLKGYNYDIVHYDSKDERGIDVGLIYNKDEFELINSKPFTIYLEKENGTQDFTRDILLVSGKLNGELIHCIVNHWPSRRDGLEVSSLNRIVASQVAINIIETIKADEVNPKIIVMGDFNDNPNNESVKMLAEKGQLFNPMKTLVSYSRGTQNHNFKWNVFDQILFTTNFFETDNLSLKFEEAGIYDEKFLTQYYGKFKGQPFRTYVGKKYKGGFSDHFPVYMHLSKMN</sequence>
<dbReference type="InterPro" id="IPR036691">
    <property type="entry name" value="Endo/exonu/phosph_ase_sf"/>
</dbReference>
<gene>
    <name evidence="2" type="ORF">MUN68_015890</name>
</gene>
<dbReference type="Gene3D" id="3.60.10.10">
    <property type="entry name" value="Endonuclease/exonuclease/phosphatase"/>
    <property type="match status" value="1"/>
</dbReference>
<keyword evidence="3" id="KW-1185">Reference proteome</keyword>
<dbReference type="PANTHER" id="PTHR42834">
    <property type="entry name" value="ENDONUCLEASE/EXONUCLEASE/PHOSPHATASE FAMILY PROTEIN (AFU_ORTHOLOGUE AFUA_3G09210)"/>
    <property type="match status" value="1"/>
</dbReference>
<evidence type="ECO:0000313" key="2">
    <source>
        <dbReference type="EMBL" id="WCO01534.1"/>
    </source>
</evidence>